<reference evidence="1" key="1">
    <citation type="submission" date="2015-11" db="EMBL/GenBank/DDBJ databases">
        <title>De novo transcriptome assembly of four potential Pierce s Disease insect vectors from Arizona vineyards.</title>
        <authorList>
            <person name="Tassone E.E."/>
        </authorList>
    </citation>
    <scope>NUCLEOTIDE SEQUENCE</scope>
</reference>
<proteinExistence type="predicted"/>
<sequence length="326" mass="37009">MNAQCTEYIHSRTLMVRDDNLTLKVIDISGTPVLSQTFYGVTEFEVSPSKLLTHEGPVYRVYTLQEGEYREIFQTGRAVISTALSIEFFSFSKFLSANVQVVDLVTLEEFGFIPPAYIISMSILVNILNVVYCKPLNDSGLSRYDLKKRLKLHDFDLCSTNYIFHPDISSDLVVYQYRSDVCVKSVKGDLLTTLADSDLIAVDGKYVVYQTISSRHELHIWNCKTPDGGSRTLQLGSSEDFHKHLISGSLLVLSYKGHFKVIDIHEATILYEVEVESLYTNSLIPIKSEFYYVLPYVTTTPSFTTPAYQTPIKIFLEVYDFTGKVK</sequence>
<organism evidence="1">
    <name type="scientific">Graphocephala atropunctata</name>
    <dbReference type="NCBI Taxonomy" id="36148"/>
    <lineage>
        <taxon>Eukaryota</taxon>
        <taxon>Metazoa</taxon>
        <taxon>Ecdysozoa</taxon>
        <taxon>Arthropoda</taxon>
        <taxon>Hexapoda</taxon>
        <taxon>Insecta</taxon>
        <taxon>Pterygota</taxon>
        <taxon>Neoptera</taxon>
        <taxon>Paraneoptera</taxon>
        <taxon>Hemiptera</taxon>
        <taxon>Auchenorrhyncha</taxon>
        <taxon>Membracoidea</taxon>
        <taxon>Cicadellidae</taxon>
        <taxon>Cicadellinae</taxon>
        <taxon>Cicadellini</taxon>
        <taxon>Graphocephala</taxon>
    </lineage>
</organism>
<protein>
    <recommendedName>
        <fullName evidence="2">Bee-milk protein</fullName>
    </recommendedName>
</protein>
<name>A0A1B6KLA7_9HEMI</name>
<dbReference type="EMBL" id="GEBQ01027757">
    <property type="protein sequence ID" value="JAT12220.1"/>
    <property type="molecule type" value="Transcribed_RNA"/>
</dbReference>
<dbReference type="AlphaFoldDB" id="A0A1B6KLA7"/>
<accession>A0A1B6KLA7</accession>
<gene>
    <name evidence="1" type="ORF">g.45529</name>
</gene>
<evidence type="ECO:0008006" key="2">
    <source>
        <dbReference type="Google" id="ProtNLM"/>
    </source>
</evidence>
<evidence type="ECO:0000313" key="1">
    <source>
        <dbReference type="EMBL" id="JAT12220.1"/>
    </source>
</evidence>